<organism evidence="1 2">
    <name type="scientific">Protopolystoma xenopodis</name>
    <dbReference type="NCBI Taxonomy" id="117903"/>
    <lineage>
        <taxon>Eukaryota</taxon>
        <taxon>Metazoa</taxon>
        <taxon>Spiralia</taxon>
        <taxon>Lophotrochozoa</taxon>
        <taxon>Platyhelminthes</taxon>
        <taxon>Monogenea</taxon>
        <taxon>Polyopisthocotylea</taxon>
        <taxon>Polystomatidea</taxon>
        <taxon>Polystomatidae</taxon>
        <taxon>Protopolystoma</taxon>
    </lineage>
</organism>
<comment type="caution">
    <text evidence="1">The sequence shown here is derived from an EMBL/GenBank/DDBJ whole genome shotgun (WGS) entry which is preliminary data.</text>
</comment>
<keyword evidence="2" id="KW-1185">Reference proteome</keyword>
<dbReference type="EMBL" id="CAAALY010034154">
    <property type="protein sequence ID" value="VEL17789.1"/>
    <property type="molecule type" value="Genomic_DNA"/>
</dbReference>
<proteinExistence type="predicted"/>
<protein>
    <submittedName>
        <fullName evidence="1">Uncharacterized protein</fullName>
    </submittedName>
</protein>
<gene>
    <name evidence="1" type="ORF">PXEA_LOCUS11229</name>
</gene>
<dbReference type="Proteomes" id="UP000784294">
    <property type="component" value="Unassembled WGS sequence"/>
</dbReference>
<sequence>MLRVIYACANPLLKDICNCENLLCPLVEVIILASRLTQDPAARLHCGTATLSVCSRLHTGKDGEVDWYTLLAIPTCLLCQNATAFALYVQQGRATPPFLFGTDRLLATSALLGVWSLTHVSAYLPPALWGVFLCPLNRSNGPIHTYTYVNADADADADVDDDAPATCMKAQVLVCLQNCLMLLPSEAQLRRL</sequence>
<dbReference type="AlphaFoldDB" id="A0A448WQR1"/>
<name>A0A448WQR1_9PLAT</name>
<evidence type="ECO:0000313" key="1">
    <source>
        <dbReference type="EMBL" id="VEL17789.1"/>
    </source>
</evidence>
<accession>A0A448WQR1</accession>
<reference evidence="1" key="1">
    <citation type="submission" date="2018-11" db="EMBL/GenBank/DDBJ databases">
        <authorList>
            <consortium name="Pathogen Informatics"/>
        </authorList>
    </citation>
    <scope>NUCLEOTIDE SEQUENCE</scope>
</reference>
<evidence type="ECO:0000313" key="2">
    <source>
        <dbReference type="Proteomes" id="UP000784294"/>
    </source>
</evidence>